<dbReference type="InterPro" id="IPR003439">
    <property type="entry name" value="ABC_transporter-like_ATP-bd"/>
</dbReference>
<dbReference type="EC" id="7.6.2.3" evidence="11"/>
<feature type="transmembrane region" description="Helical" evidence="14">
    <location>
        <begin position="100"/>
        <end position="122"/>
    </location>
</feature>
<feature type="transmembrane region" description="Helical" evidence="14">
    <location>
        <begin position="408"/>
        <end position="429"/>
    </location>
</feature>
<protein>
    <recommendedName>
        <fullName evidence="11">ABC-type glutathione-S-conjugate transporter</fullName>
        <ecNumber evidence="11">7.6.2.3</ecNumber>
    </recommendedName>
</protein>
<feature type="transmembrane region" description="Helical" evidence="14">
    <location>
        <begin position="513"/>
        <end position="531"/>
    </location>
</feature>
<feature type="transmembrane region" description="Helical" evidence="14">
    <location>
        <begin position="195"/>
        <end position="214"/>
    </location>
</feature>
<comment type="catalytic activity">
    <reaction evidence="12">
        <text>leukotriene C4(in) + ATP + H2O = leukotriene C4(out) + ADP + phosphate + H(+)</text>
        <dbReference type="Rhea" id="RHEA:38963"/>
        <dbReference type="ChEBI" id="CHEBI:15377"/>
        <dbReference type="ChEBI" id="CHEBI:15378"/>
        <dbReference type="ChEBI" id="CHEBI:30616"/>
        <dbReference type="ChEBI" id="CHEBI:43474"/>
        <dbReference type="ChEBI" id="CHEBI:57973"/>
        <dbReference type="ChEBI" id="CHEBI:456216"/>
    </reaction>
    <physiologicalReaction direction="left-to-right" evidence="12">
        <dbReference type="Rhea" id="RHEA:38964"/>
    </physiologicalReaction>
</comment>
<evidence type="ECO:0000256" key="10">
    <source>
        <dbReference type="ARBA" id="ARBA00023136"/>
    </source>
</evidence>
<feature type="domain" description="ABC transporter" evidence="15">
    <location>
        <begin position="1356"/>
        <end position="1590"/>
    </location>
</feature>
<feature type="transmembrane region" description="Helical" evidence="14">
    <location>
        <begin position="379"/>
        <end position="396"/>
    </location>
</feature>
<dbReference type="GO" id="GO:0016887">
    <property type="term" value="F:ATP hydrolysis activity"/>
    <property type="evidence" value="ECO:0007669"/>
    <property type="project" value="InterPro"/>
</dbReference>
<dbReference type="GO" id="GO:0015431">
    <property type="term" value="F:ABC-type glutathione S-conjugate transporter activity"/>
    <property type="evidence" value="ECO:0007669"/>
    <property type="project" value="UniProtKB-EC"/>
</dbReference>
<feature type="transmembrane region" description="Helical" evidence="14">
    <location>
        <begin position="28"/>
        <end position="52"/>
    </location>
</feature>
<dbReference type="PANTHER" id="PTHR24223:SF443">
    <property type="entry name" value="MULTIDRUG-RESISTANCE LIKE PROTEIN 1, ISOFORM I"/>
    <property type="match status" value="1"/>
</dbReference>
<evidence type="ECO:0000256" key="2">
    <source>
        <dbReference type="ARBA" id="ARBA00009726"/>
    </source>
</evidence>
<keyword evidence="6" id="KW-0677">Repeat</keyword>
<proteinExistence type="inferred from homology"/>
<accession>A0A9W2ZWB9</accession>
<keyword evidence="7" id="KW-0547">Nucleotide-binding</keyword>
<evidence type="ECO:0000256" key="13">
    <source>
        <dbReference type="SAM" id="MobiDB-lite"/>
    </source>
</evidence>
<dbReference type="InterPro" id="IPR003593">
    <property type="entry name" value="AAA+_ATPase"/>
</dbReference>
<evidence type="ECO:0000256" key="11">
    <source>
        <dbReference type="ARBA" id="ARBA00024220"/>
    </source>
</evidence>
<dbReference type="RefSeq" id="XP_055879249.1">
    <property type="nucleotide sequence ID" value="XM_056023274.1"/>
</dbReference>
<comment type="similarity">
    <text evidence="2">Belongs to the ABC transporter superfamily. ABCC family. Conjugate transporter (TC 3.A.1.208) subfamily.</text>
</comment>
<sequence>MQKVNLSTFEEFCGGPFFNLSTLWYNEWPQFTSCFMSTVLVWLPCGYVWLLLPYFMCDVNNKLSTNNLDLLFTNENHPTATANGGLSNVSHKKLSAPVSVLCMVKMISTALMAVLSLIHFVIDVRNERPASMILASAIFTATYVLIAIELRYERHKNRNPTFVSFYFYTLNSFFGIIPIYTWILAEDGGQSVPEFSLVVLVEVLNVLCFVLSFLPDSVLKTYQKVIAKQKLCPEVQASYPSQLFFHWMLGLMITGFKREIKIDDVFDLNPRDQGRRLNPLFDIYWDKEVKKAEAFNKSYFPEKLRRTSYDLASGHGKSQRLSLVSYDGTNEKTTLLFADESKIGTELPSREKKPKIPSLTKVLLQMIWKNIVAAMLQKVVADITLFASPVLLGLLIEQLQSPIKEFIWKAYVISLGMFICGVIKSILFAQAMQRSILIGLHAKTILISAIYKKALTISNSAKKGSTVGEIVNLMSVDCQRIQEILTMFFFMWTTPLQILLSVILLYLTIGPSVLVGVGLLILLVPVNTWIGSKQKLIQESMLAIKDSRIKLVNEILNGMKVLKLYAWETQFKNKVEAIRNKEVVQLYKIALLYVLSGLCWGVAPYVVGMLTFATYVLSDRTNVLDPQKAFVSLALFNLLRVPLNYVSTIIIYTVQIFVSIKRINKFLTRPDLDETNTTWDPNALNAVVIRSGRFTWDREYGITLKNINLTITPGQLTAIVGPVGAGKSSLIFAILGEMEKLKGEVIVKGSPAYVSQQAWIQNATVRDNILFGKKYNKRRYDLVVKACELERDFQILEAGDQTEIGEKGINLSGGQKQRINLARAVYSDSDLYLFDDPLSAVDAHVGKAIFKNIMSQKGLLAKKTRVLVTHGVHWLPQVNKIVVMSKGTISEQGTYEQLLSHNGAFAQFLEMYLADTKCPDESDNDIELNGVKKAMKSVVDRITSDKSGDEMNYFTDDDRPNKRLNRQRSSTSISQPIHIHESIDLSSTLAGIEKSVHPVGGKLILEEKLETGKVKREVYMDYGRAAGLWAMAGAFLAYAANQGFFVWSSFFLTGWTQDALLLNESTRITQEGKERTDYYILVYSLFFGSTQVIAFYVFNYLFWYRLVRAADRLHHLLLDRLFHAPMSFFDQTPMGRILNRFSKDVDTVDNTLPLILRDFLMTFSIIAITIIVILIETPLFAAVLVPLVILFLLIQNYYVQTSRQLKRMESISRSPIYAYFSETISGAPVIRAYRAMERFKAESERRVDKNQVFYFTSWSAIRWNQLNMDTLANLVVLFSAILQIVAGGEGSDAGLSVSYALQVAGALPYMVRQISEFETNIVSVERMKEYFQVEQEAALINPKNRPSPEWPSKGNVTFVNYQTRYRPGLDLVLKGVNCQIIGGEKIGIVGRTGAGKSSLTLCLFRIIEAVSGSIFVDEVNIADIGLHDLRSKLTILPQDPVLFSGSLRMNVDPFEQYSDDQMWTALARSHLKDFVSSQPEGLLYECGEEGSNLSIGQRQLVCLARSLLRKTKILILDEATAAIDMETDALIQTTIRDAFKDCTIIAIAHRLNTIMDYDRVIVLDAGVIKEFASPRDLIEAGGIFYSMCRDSGLV</sequence>
<keyword evidence="8" id="KW-0067">ATP-binding</keyword>
<dbReference type="PROSITE" id="PS50893">
    <property type="entry name" value="ABC_TRANSPORTER_2"/>
    <property type="match status" value="2"/>
</dbReference>
<dbReference type="FunFam" id="1.20.1560.10:FF:000001">
    <property type="entry name" value="ATP-binding cassette subfamily C member 1"/>
    <property type="match status" value="1"/>
</dbReference>
<dbReference type="CDD" id="cd18595">
    <property type="entry name" value="ABC_6TM_MRP1_2_3_6_D1_like"/>
    <property type="match status" value="1"/>
</dbReference>
<evidence type="ECO:0000256" key="5">
    <source>
        <dbReference type="ARBA" id="ARBA00022692"/>
    </source>
</evidence>
<feature type="transmembrane region" description="Helical" evidence="14">
    <location>
        <begin position="128"/>
        <end position="150"/>
    </location>
</feature>
<feature type="transmembrane region" description="Helical" evidence="14">
    <location>
        <begin position="1181"/>
        <end position="1199"/>
    </location>
</feature>
<dbReference type="FunFam" id="3.40.50.300:FF:000074">
    <property type="entry name" value="Multidrug resistance-associated protein 5 isoform 1"/>
    <property type="match status" value="1"/>
</dbReference>
<feature type="domain" description="ABC transporter" evidence="15">
    <location>
        <begin position="689"/>
        <end position="911"/>
    </location>
</feature>
<feature type="transmembrane region" description="Helical" evidence="14">
    <location>
        <begin position="484"/>
        <end position="507"/>
    </location>
</feature>
<dbReference type="Gene3D" id="1.20.1560.10">
    <property type="entry name" value="ABC transporter type 1, transmembrane domain"/>
    <property type="match status" value="2"/>
</dbReference>
<dbReference type="FunFam" id="3.40.50.300:FF:000293">
    <property type="entry name" value="ATP binding cassette subfamily C member 1"/>
    <property type="match status" value="1"/>
</dbReference>
<evidence type="ECO:0000256" key="4">
    <source>
        <dbReference type="ARBA" id="ARBA00022554"/>
    </source>
</evidence>
<evidence type="ECO:0000259" key="15">
    <source>
        <dbReference type="PROSITE" id="PS50893"/>
    </source>
</evidence>
<dbReference type="SUPFAM" id="SSF90123">
    <property type="entry name" value="ABC transporter transmembrane region"/>
    <property type="match status" value="2"/>
</dbReference>
<feature type="transmembrane region" description="Helical" evidence="14">
    <location>
        <begin position="638"/>
        <end position="660"/>
    </location>
</feature>
<feature type="domain" description="ABC transmembrane type-1" evidence="16">
    <location>
        <begin position="379"/>
        <end position="655"/>
    </location>
</feature>
<dbReference type="GO" id="GO:0005524">
    <property type="term" value="F:ATP binding"/>
    <property type="evidence" value="ECO:0007669"/>
    <property type="project" value="UniProtKB-KW"/>
</dbReference>
<dbReference type="CDD" id="cd18603">
    <property type="entry name" value="ABC_6TM_MRP1_2_3_6_D2_like"/>
    <property type="match status" value="1"/>
</dbReference>
<dbReference type="OrthoDB" id="6071686at2759"/>
<evidence type="ECO:0000256" key="8">
    <source>
        <dbReference type="ARBA" id="ARBA00022840"/>
    </source>
</evidence>
<gene>
    <name evidence="18" type="primary">LOC106059215</name>
</gene>
<feature type="region of interest" description="Disordered" evidence="13">
    <location>
        <begin position="949"/>
        <end position="972"/>
    </location>
</feature>
<comment type="subcellular location">
    <subcellularLocation>
        <location evidence="1">Vacuole membrane</location>
        <topology evidence="1">Multi-pass membrane protein</topology>
    </subcellularLocation>
</comment>
<keyword evidence="5 14" id="KW-0812">Transmembrane</keyword>
<keyword evidence="10 14" id="KW-0472">Membrane</keyword>
<dbReference type="InterPro" id="IPR027417">
    <property type="entry name" value="P-loop_NTPase"/>
</dbReference>
<dbReference type="PROSITE" id="PS50929">
    <property type="entry name" value="ABC_TM1F"/>
    <property type="match status" value="2"/>
</dbReference>
<evidence type="ECO:0000256" key="7">
    <source>
        <dbReference type="ARBA" id="ARBA00022741"/>
    </source>
</evidence>
<name>A0A9W2ZWB9_BIOGL</name>
<dbReference type="InterPro" id="IPR011527">
    <property type="entry name" value="ABC1_TM_dom"/>
</dbReference>
<keyword evidence="4" id="KW-0926">Vacuole</keyword>
<feature type="transmembrane region" description="Helical" evidence="14">
    <location>
        <begin position="1159"/>
        <end position="1175"/>
    </location>
</feature>
<evidence type="ECO:0000313" key="18">
    <source>
        <dbReference type="RefSeq" id="XP_055879249.1"/>
    </source>
</evidence>
<dbReference type="SUPFAM" id="SSF52540">
    <property type="entry name" value="P-loop containing nucleoside triphosphate hydrolases"/>
    <property type="match status" value="2"/>
</dbReference>
<feature type="transmembrane region" description="Helical" evidence="14">
    <location>
        <begin position="589"/>
        <end position="618"/>
    </location>
</feature>
<keyword evidence="17" id="KW-1185">Reference proteome</keyword>
<dbReference type="CDD" id="cd03244">
    <property type="entry name" value="ABCC_MRP_domain2"/>
    <property type="match status" value="1"/>
</dbReference>
<evidence type="ECO:0000259" key="16">
    <source>
        <dbReference type="PROSITE" id="PS50929"/>
    </source>
</evidence>
<feature type="transmembrane region" description="Helical" evidence="14">
    <location>
        <begin position="1025"/>
        <end position="1047"/>
    </location>
</feature>
<evidence type="ECO:0000256" key="6">
    <source>
        <dbReference type="ARBA" id="ARBA00022737"/>
    </source>
</evidence>
<dbReference type="GeneID" id="106059215"/>
<evidence type="ECO:0000256" key="12">
    <source>
        <dbReference type="ARBA" id="ARBA00047523"/>
    </source>
</evidence>
<dbReference type="FunFam" id="1.20.1560.10:FF:000020">
    <property type="entry name" value="ABC metal ion transporter"/>
    <property type="match status" value="1"/>
</dbReference>
<feature type="domain" description="ABC transmembrane type-1" evidence="16">
    <location>
        <begin position="1032"/>
        <end position="1326"/>
    </location>
</feature>
<dbReference type="CDD" id="cd03250">
    <property type="entry name" value="ABCC_MRP_domain1"/>
    <property type="match status" value="1"/>
</dbReference>
<reference evidence="18" key="1">
    <citation type="submission" date="2025-08" db="UniProtKB">
        <authorList>
            <consortium name="RefSeq"/>
        </authorList>
    </citation>
    <scope>IDENTIFICATION</scope>
</reference>
<dbReference type="Proteomes" id="UP001165740">
    <property type="component" value="Chromosome 3"/>
</dbReference>
<dbReference type="Pfam" id="PF00005">
    <property type="entry name" value="ABC_tran"/>
    <property type="match status" value="2"/>
</dbReference>
<dbReference type="InterPro" id="IPR017871">
    <property type="entry name" value="ABC_transporter-like_CS"/>
</dbReference>
<feature type="transmembrane region" description="Helical" evidence="14">
    <location>
        <begin position="1080"/>
        <end position="1103"/>
    </location>
</feature>
<dbReference type="InterPro" id="IPR036640">
    <property type="entry name" value="ABC1_TM_sf"/>
</dbReference>
<dbReference type="InterPro" id="IPR050173">
    <property type="entry name" value="ABC_transporter_C-like"/>
</dbReference>
<dbReference type="PROSITE" id="PS00211">
    <property type="entry name" value="ABC_TRANSPORTER_1"/>
    <property type="match status" value="1"/>
</dbReference>
<keyword evidence="3" id="KW-0813">Transport</keyword>
<dbReference type="PANTHER" id="PTHR24223">
    <property type="entry name" value="ATP-BINDING CASSETTE SUB-FAMILY C"/>
    <property type="match status" value="1"/>
</dbReference>
<feature type="transmembrane region" description="Helical" evidence="14">
    <location>
        <begin position="1270"/>
        <end position="1287"/>
    </location>
</feature>
<dbReference type="OMA" id="RRRYILW"/>
<organism evidence="17 18">
    <name type="scientific">Biomphalaria glabrata</name>
    <name type="common">Bloodfluke planorb</name>
    <name type="synonym">Freshwater snail</name>
    <dbReference type="NCBI Taxonomy" id="6526"/>
    <lineage>
        <taxon>Eukaryota</taxon>
        <taxon>Metazoa</taxon>
        <taxon>Spiralia</taxon>
        <taxon>Lophotrochozoa</taxon>
        <taxon>Mollusca</taxon>
        <taxon>Gastropoda</taxon>
        <taxon>Heterobranchia</taxon>
        <taxon>Euthyneura</taxon>
        <taxon>Panpulmonata</taxon>
        <taxon>Hygrophila</taxon>
        <taxon>Lymnaeoidea</taxon>
        <taxon>Planorbidae</taxon>
        <taxon>Biomphalaria</taxon>
    </lineage>
</organism>
<evidence type="ECO:0000256" key="9">
    <source>
        <dbReference type="ARBA" id="ARBA00022989"/>
    </source>
</evidence>
<dbReference type="SMART" id="SM00382">
    <property type="entry name" value="AAA"/>
    <property type="match status" value="2"/>
</dbReference>
<evidence type="ECO:0000256" key="1">
    <source>
        <dbReference type="ARBA" id="ARBA00004128"/>
    </source>
</evidence>
<evidence type="ECO:0000313" key="17">
    <source>
        <dbReference type="Proteomes" id="UP001165740"/>
    </source>
</evidence>
<dbReference type="GO" id="GO:0000323">
    <property type="term" value="C:lytic vacuole"/>
    <property type="evidence" value="ECO:0007669"/>
    <property type="project" value="UniProtKB-ARBA"/>
</dbReference>
<dbReference type="Gene3D" id="3.40.50.300">
    <property type="entry name" value="P-loop containing nucleotide triphosphate hydrolases"/>
    <property type="match status" value="2"/>
</dbReference>
<feature type="transmembrane region" description="Helical" evidence="14">
    <location>
        <begin position="162"/>
        <end position="183"/>
    </location>
</feature>
<evidence type="ECO:0000256" key="3">
    <source>
        <dbReference type="ARBA" id="ARBA00022448"/>
    </source>
</evidence>
<dbReference type="Pfam" id="PF00664">
    <property type="entry name" value="ABC_membrane"/>
    <property type="match status" value="2"/>
</dbReference>
<dbReference type="GO" id="GO:0005774">
    <property type="term" value="C:vacuolar membrane"/>
    <property type="evidence" value="ECO:0007669"/>
    <property type="project" value="UniProtKB-SubCell"/>
</dbReference>
<keyword evidence="9 14" id="KW-1133">Transmembrane helix</keyword>
<evidence type="ECO:0000256" key="14">
    <source>
        <dbReference type="SAM" id="Phobius"/>
    </source>
</evidence>